<reference evidence="4" key="1">
    <citation type="journal article" date="2019" name="Int. J. Syst. Evol. Microbiol.">
        <title>The Global Catalogue of Microorganisms (GCM) 10K type strain sequencing project: providing services to taxonomists for standard genome sequencing and annotation.</title>
        <authorList>
            <consortium name="The Broad Institute Genomics Platform"/>
            <consortium name="The Broad Institute Genome Sequencing Center for Infectious Disease"/>
            <person name="Wu L."/>
            <person name="Ma J."/>
        </authorList>
    </citation>
    <scope>NUCLEOTIDE SEQUENCE [LARGE SCALE GENOMIC DNA]</scope>
    <source>
        <strain evidence="4">CGMCC 1.16326</strain>
    </source>
</reference>
<gene>
    <name evidence="3" type="ORF">ACFPPC_24720</name>
</gene>
<accession>A0ABW0HF17</accession>
<feature type="region of interest" description="Disordered" evidence="1">
    <location>
        <begin position="38"/>
        <end position="71"/>
    </location>
</feature>
<keyword evidence="2" id="KW-0732">Signal</keyword>
<dbReference type="RefSeq" id="WP_291672869.1">
    <property type="nucleotide sequence ID" value="NZ_JBHSLV010000055.1"/>
</dbReference>
<proteinExistence type="predicted"/>
<evidence type="ECO:0000313" key="3">
    <source>
        <dbReference type="EMBL" id="MFC5395843.1"/>
    </source>
</evidence>
<comment type="caution">
    <text evidence="3">The sequence shown here is derived from an EMBL/GenBank/DDBJ whole genome shotgun (WGS) entry which is preliminary data.</text>
</comment>
<evidence type="ECO:0000313" key="4">
    <source>
        <dbReference type="Proteomes" id="UP001596104"/>
    </source>
</evidence>
<evidence type="ECO:0000256" key="1">
    <source>
        <dbReference type="SAM" id="MobiDB-lite"/>
    </source>
</evidence>
<feature type="signal peptide" evidence="2">
    <location>
        <begin position="1"/>
        <end position="24"/>
    </location>
</feature>
<protein>
    <submittedName>
        <fullName evidence="3">Uncharacterized protein</fullName>
    </submittedName>
</protein>
<dbReference type="EMBL" id="JBHSLV010000055">
    <property type="protein sequence ID" value="MFC5395843.1"/>
    <property type="molecule type" value="Genomic_DNA"/>
</dbReference>
<dbReference type="Proteomes" id="UP001596104">
    <property type="component" value="Unassembled WGS sequence"/>
</dbReference>
<name>A0ABW0HF17_9HYPH</name>
<keyword evidence="4" id="KW-1185">Reference proteome</keyword>
<evidence type="ECO:0000256" key="2">
    <source>
        <dbReference type="SAM" id="SignalP"/>
    </source>
</evidence>
<feature type="chain" id="PRO_5045849814" evidence="2">
    <location>
        <begin position="25"/>
        <end position="102"/>
    </location>
</feature>
<organism evidence="3 4">
    <name type="scientific">Bosea vestrisii</name>
    <dbReference type="NCBI Taxonomy" id="151416"/>
    <lineage>
        <taxon>Bacteria</taxon>
        <taxon>Pseudomonadati</taxon>
        <taxon>Pseudomonadota</taxon>
        <taxon>Alphaproteobacteria</taxon>
        <taxon>Hyphomicrobiales</taxon>
        <taxon>Boseaceae</taxon>
        <taxon>Bosea</taxon>
    </lineage>
</organism>
<sequence>MFRKLFLGLSAAAALGVASLGMSAITAAPADAQALSGGYGYPGSGSRHPSAPRYSNPGWGGGPHVRPRPGYGRPHYGSRCRIVDQRVWNGRRWVIRSTRVCR</sequence>